<dbReference type="Pfam" id="PF01041">
    <property type="entry name" value="DegT_DnrJ_EryC1"/>
    <property type="match status" value="1"/>
</dbReference>
<keyword evidence="5" id="KW-1185">Reference proteome</keyword>
<dbReference type="Proteomes" id="UP000280346">
    <property type="component" value="Unassembled WGS sequence"/>
</dbReference>
<dbReference type="InterPro" id="IPR000653">
    <property type="entry name" value="DegT/StrS_aminotransferase"/>
</dbReference>
<keyword evidence="4" id="KW-0808">Transferase</keyword>
<comment type="caution">
    <text evidence="4">The sequence shown here is derived from an EMBL/GenBank/DDBJ whole genome shotgun (WGS) entry which is preliminary data.</text>
</comment>
<keyword evidence="2 3" id="KW-0663">Pyridoxal phosphate</keyword>
<keyword evidence="4" id="KW-0032">Aminotransferase</keyword>
<dbReference type="InterPro" id="IPR015424">
    <property type="entry name" value="PyrdxlP-dep_Trfase"/>
</dbReference>
<dbReference type="AlphaFoldDB" id="A0A3S0WMD9"/>
<dbReference type="PIRSF" id="PIRSF000390">
    <property type="entry name" value="PLP_StrS"/>
    <property type="match status" value="1"/>
</dbReference>
<organism evidence="4 5">
    <name type="scientific">Azospirillum doebereinerae</name>
    <dbReference type="NCBI Taxonomy" id="92933"/>
    <lineage>
        <taxon>Bacteria</taxon>
        <taxon>Pseudomonadati</taxon>
        <taxon>Pseudomonadota</taxon>
        <taxon>Alphaproteobacteria</taxon>
        <taxon>Rhodospirillales</taxon>
        <taxon>Azospirillaceae</taxon>
        <taxon>Azospirillum</taxon>
    </lineage>
</organism>
<dbReference type="Gene3D" id="3.90.1150.10">
    <property type="entry name" value="Aspartate Aminotransferase, domain 1"/>
    <property type="match status" value="1"/>
</dbReference>
<accession>A0A3S0WMD9</accession>
<evidence type="ECO:0000256" key="3">
    <source>
        <dbReference type="RuleBase" id="RU004508"/>
    </source>
</evidence>
<dbReference type="RefSeq" id="WP_126997684.1">
    <property type="nucleotide sequence ID" value="NZ_JBNPXW010000005.1"/>
</dbReference>
<dbReference type="PANTHER" id="PTHR30244:SF42">
    <property type="entry name" value="UDP-2-ACETAMIDO-2-DEOXY-3-OXO-D-GLUCURONATE AMINOTRANSFERASE"/>
    <property type="match status" value="1"/>
</dbReference>
<dbReference type="InterPro" id="IPR015421">
    <property type="entry name" value="PyrdxlP-dep_Trfase_major"/>
</dbReference>
<gene>
    <name evidence="4" type="ORF">EJ913_10970</name>
</gene>
<dbReference type="EMBL" id="RZIJ01000007">
    <property type="protein sequence ID" value="RUQ72080.1"/>
    <property type="molecule type" value="Genomic_DNA"/>
</dbReference>
<feature type="active site" description="Proton acceptor" evidence="1">
    <location>
        <position position="193"/>
    </location>
</feature>
<dbReference type="GO" id="GO:0008483">
    <property type="term" value="F:transaminase activity"/>
    <property type="evidence" value="ECO:0007669"/>
    <property type="project" value="UniProtKB-KW"/>
</dbReference>
<evidence type="ECO:0000256" key="2">
    <source>
        <dbReference type="PIRSR" id="PIRSR000390-2"/>
    </source>
</evidence>
<dbReference type="PANTHER" id="PTHR30244">
    <property type="entry name" value="TRANSAMINASE"/>
    <property type="match status" value="1"/>
</dbReference>
<sequence>MSGATTLQRVPFVNLARQIERLRPELVAAFEAVLDDRAFIKGPHVAAFEAAFAKALGVPHAVGCANGTAALSLALEAAGIGPGDEVIVPSLTFIATGEAVCHVGATPVFCDIDPDSYTLDPEDLLRRLTPRTRAVVPVHLYGTPADMGAILAIAADHRLVVIEDCAQAHLATYHGRTVGTLGTAGGFSFFPGKNLGALGDAGMVTTSDPDLAESVVKLADHGRLSKYEHDRIGHNQRLDGLQAALLTVKLPHLAEWTERRRRIARYYDARLRPAGIKTIVPPAGADPVHHLYVIEVDDRPAVVARLAASGVETGVHYPIPLHLQPAFRGRHGYERLPNAERAAARVLSLPICGEITVEEAAWVCDRVLDTLHPTGRRGG</sequence>
<proteinExistence type="inferred from homology"/>
<dbReference type="SUPFAM" id="SSF53383">
    <property type="entry name" value="PLP-dependent transferases"/>
    <property type="match status" value="1"/>
</dbReference>
<evidence type="ECO:0000256" key="1">
    <source>
        <dbReference type="PIRSR" id="PIRSR000390-1"/>
    </source>
</evidence>
<feature type="modified residue" description="N6-(pyridoxal phosphate)lysine" evidence="2">
    <location>
        <position position="193"/>
    </location>
</feature>
<dbReference type="GO" id="GO:0030170">
    <property type="term" value="F:pyridoxal phosphate binding"/>
    <property type="evidence" value="ECO:0007669"/>
    <property type="project" value="TreeGrafter"/>
</dbReference>
<dbReference type="OrthoDB" id="9768668at2"/>
<comment type="similarity">
    <text evidence="3">Belongs to the DegT/DnrJ/EryC1 family.</text>
</comment>
<protein>
    <submittedName>
        <fullName evidence="4">DegT/DnrJ/EryC1/StrS family aminotransferase</fullName>
    </submittedName>
</protein>
<evidence type="ECO:0000313" key="4">
    <source>
        <dbReference type="EMBL" id="RUQ72080.1"/>
    </source>
</evidence>
<dbReference type="GO" id="GO:0000271">
    <property type="term" value="P:polysaccharide biosynthetic process"/>
    <property type="evidence" value="ECO:0007669"/>
    <property type="project" value="TreeGrafter"/>
</dbReference>
<dbReference type="Gene3D" id="3.40.640.10">
    <property type="entry name" value="Type I PLP-dependent aspartate aminotransferase-like (Major domain)"/>
    <property type="match status" value="1"/>
</dbReference>
<dbReference type="CDD" id="cd00616">
    <property type="entry name" value="AHBA_syn"/>
    <property type="match status" value="1"/>
</dbReference>
<evidence type="ECO:0000313" key="5">
    <source>
        <dbReference type="Proteomes" id="UP000280346"/>
    </source>
</evidence>
<reference evidence="4 5" key="1">
    <citation type="submission" date="2018-12" db="EMBL/GenBank/DDBJ databases">
        <authorList>
            <person name="Yang Y."/>
        </authorList>
    </citation>
    <scope>NUCLEOTIDE SEQUENCE [LARGE SCALE GENOMIC DNA]</scope>
    <source>
        <strain evidence="4 5">GSF71</strain>
    </source>
</reference>
<name>A0A3S0WMD9_9PROT</name>
<dbReference type="InterPro" id="IPR015422">
    <property type="entry name" value="PyrdxlP-dep_Trfase_small"/>
</dbReference>